<dbReference type="Proteomes" id="UP001470230">
    <property type="component" value="Unassembled WGS sequence"/>
</dbReference>
<proteinExistence type="predicted"/>
<keyword evidence="2" id="KW-1185">Reference proteome</keyword>
<protein>
    <submittedName>
        <fullName evidence="1">Uncharacterized protein</fullName>
    </submittedName>
</protein>
<reference evidence="1 2" key="1">
    <citation type="submission" date="2024-04" db="EMBL/GenBank/DDBJ databases">
        <title>Tritrichomonas musculus Genome.</title>
        <authorList>
            <person name="Alves-Ferreira E."/>
            <person name="Grigg M."/>
            <person name="Lorenzi H."/>
            <person name="Galac M."/>
        </authorList>
    </citation>
    <scope>NUCLEOTIDE SEQUENCE [LARGE SCALE GENOMIC DNA]</scope>
    <source>
        <strain evidence="1 2">EAF2021</strain>
    </source>
</reference>
<evidence type="ECO:0000313" key="2">
    <source>
        <dbReference type="Proteomes" id="UP001470230"/>
    </source>
</evidence>
<name>A0ABR2JJ58_9EUKA</name>
<accession>A0ABR2JJ58</accession>
<sequence>MQYLRECASKKRVGVKCRDLQSTNNLFKWKNRNENIYNVEKDRSDFNNDNTLISKLESEHPLLADVVKNALHIKKDFNDETYDLANSIRSNCTCLYKSFSKELGFPSIYKCNKHNSQSNYNFADYYMDQTKIGDIIKHWKADSNIMQHYELSACLSVDALFFNPEVEVTYENDVKGMILTDEQIS</sequence>
<gene>
    <name evidence="1" type="ORF">M9Y10_004628</name>
</gene>
<comment type="caution">
    <text evidence="1">The sequence shown here is derived from an EMBL/GenBank/DDBJ whole genome shotgun (WGS) entry which is preliminary data.</text>
</comment>
<dbReference type="EMBL" id="JAPFFF010000011">
    <property type="protein sequence ID" value="KAK8877865.1"/>
    <property type="molecule type" value="Genomic_DNA"/>
</dbReference>
<evidence type="ECO:0000313" key="1">
    <source>
        <dbReference type="EMBL" id="KAK8877865.1"/>
    </source>
</evidence>
<organism evidence="1 2">
    <name type="scientific">Tritrichomonas musculus</name>
    <dbReference type="NCBI Taxonomy" id="1915356"/>
    <lineage>
        <taxon>Eukaryota</taxon>
        <taxon>Metamonada</taxon>
        <taxon>Parabasalia</taxon>
        <taxon>Tritrichomonadida</taxon>
        <taxon>Tritrichomonadidae</taxon>
        <taxon>Tritrichomonas</taxon>
    </lineage>
</organism>